<comment type="caution">
    <text evidence="1">The sequence shown here is derived from an EMBL/GenBank/DDBJ whole genome shotgun (WGS) entry which is preliminary data.</text>
</comment>
<name>A0A3E4E633_9FIRM</name>
<sequence length="71" mass="7826">MGIILTVSKMFRYAPAGEYVCAIGARGARTLRCGENDYKVVLHRFLGAHLGFALLATTEKSKKNLKNIIDI</sequence>
<dbReference type="EMBL" id="QSOB01000020">
    <property type="protein sequence ID" value="RGI66232.1"/>
    <property type="molecule type" value="Genomic_DNA"/>
</dbReference>
<evidence type="ECO:0000313" key="2">
    <source>
        <dbReference type="Proteomes" id="UP000260642"/>
    </source>
</evidence>
<proteinExistence type="predicted"/>
<evidence type="ECO:0000313" key="1">
    <source>
        <dbReference type="EMBL" id="RGI66232.1"/>
    </source>
</evidence>
<dbReference type="AlphaFoldDB" id="A0A3E4E633"/>
<reference evidence="1 2" key="1">
    <citation type="submission" date="2018-08" db="EMBL/GenBank/DDBJ databases">
        <title>A genome reference for cultivated species of the human gut microbiota.</title>
        <authorList>
            <person name="Zou Y."/>
            <person name="Xue W."/>
            <person name="Luo G."/>
        </authorList>
    </citation>
    <scope>NUCLEOTIDE SEQUENCE [LARGE SCALE GENOMIC DNA]</scope>
    <source>
        <strain evidence="1 2">TM10-3</strain>
    </source>
</reference>
<organism evidence="1 2">
    <name type="scientific">Agathobacter rectalis</name>
    <dbReference type="NCBI Taxonomy" id="39491"/>
    <lineage>
        <taxon>Bacteria</taxon>
        <taxon>Bacillati</taxon>
        <taxon>Bacillota</taxon>
        <taxon>Clostridia</taxon>
        <taxon>Lachnospirales</taxon>
        <taxon>Lachnospiraceae</taxon>
        <taxon>Agathobacter</taxon>
    </lineage>
</organism>
<accession>A0A3E4E633</accession>
<gene>
    <name evidence="1" type="ORF">DXD95_12125</name>
</gene>
<protein>
    <submittedName>
        <fullName evidence="1">Uncharacterized protein</fullName>
    </submittedName>
</protein>
<dbReference type="Proteomes" id="UP000260642">
    <property type="component" value="Unassembled WGS sequence"/>
</dbReference>